<name>A0AB36JP32_9STRE</name>
<feature type="transmembrane region" description="Helical" evidence="1">
    <location>
        <begin position="41"/>
        <end position="68"/>
    </location>
</feature>
<dbReference type="EMBL" id="MSPT01000019">
    <property type="protein sequence ID" value="ONK26004.1"/>
    <property type="molecule type" value="Genomic_DNA"/>
</dbReference>
<proteinExistence type="predicted"/>
<evidence type="ECO:0000256" key="1">
    <source>
        <dbReference type="SAM" id="Phobius"/>
    </source>
</evidence>
<sequence length="209" mass="23473">MIDKWKLSRFWRLSLGLLLLGMGQRLLYTGAVSPWAMDRGLPVLLLMLSLVALVVGLALILPLVSWFYKLHRSDKRLPKLILLYLLSATLVGLVIGGIGQLLYDHTSFAYAAVQTGVWATSTIIQSVLKLILCFGLTSIHKNLPIRQRRNYLWLPIVGVVLVSICLILLNYWIPTVGSVLVSLTDALVLIFTLYYFTYLVKETSHETTS</sequence>
<comment type="caution">
    <text evidence="2">The sequence shown here is derived from an EMBL/GenBank/DDBJ whole genome shotgun (WGS) entry which is preliminary data.</text>
</comment>
<feature type="transmembrane region" description="Helical" evidence="1">
    <location>
        <begin position="179"/>
        <end position="200"/>
    </location>
</feature>
<feature type="transmembrane region" description="Helical" evidence="1">
    <location>
        <begin position="115"/>
        <end position="139"/>
    </location>
</feature>
<keyword evidence="1" id="KW-0472">Membrane</keyword>
<keyword evidence="1" id="KW-0812">Transmembrane</keyword>
<dbReference type="AlphaFoldDB" id="A0AB36JP32"/>
<organism evidence="2 3">
    <name type="scientific">Streptococcus azizii</name>
    <dbReference type="NCBI Taxonomy" id="1579424"/>
    <lineage>
        <taxon>Bacteria</taxon>
        <taxon>Bacillati</taxon>
        <taxon>Bacillota</taxon>
        <taxon>Bacilli</taxon>
        <taxon>Lactobacillales</taxon>
        <taxon>Streptococcaceae</taxon>
        <taxon>Streptococcus</taxon>
    </lineage>
</organism>
<protein>
    <submittedName>
        <fullName evidence="2">Uncharacterized protein</fullName>
    </submittedName>
</protein>
<evidence type="ECO:0000313" key="2">
    <source>
        <dbReference type="EMBL" id="ONK26004.1"/>
    </source>
</evidence>
<feature type="transmembrane region" description="Helical" evidence="1">
    <location>
        <begin position="80"/>
        <end position="103"/>
    </location>
</feature>
<keyword evidence="1" id="KW-1133">Transmembrane helix</keyword>
<dbReference type="Proteomes" id="UP000188600">
    <property type="component" value="Unassembled WGS sequence"/>
</dbReference>
<gene>
    <name evidence="2" type="ORF">BVE86_08690</name>
</gene>
<accession>A0AB36JP32</accession>
<dbReference type="RefSeq" id="WP_077022242.1">
    <property type="nucleotide sequence ID" value="NZ_MSPS01000033.1"/>
</dbReference>
<feature type="transmembrane region" description="Helical" evidence="1">
    <location>
        <begin position="151"/>
        <end position="173"/>
    </location>
</feature>
<evidence type="ECO:0000313" key="3">
    <source>
        <dbReference type="Proteomes" id="UP000188600"/>
    </source>
</evidence>
<reference evidence="2 3" key="1">
    <citation type="submission" date="2016-12" db="EMBL/GenBank/DDBJ databases">
        <authorList>
            <person name="Gulvik C.A."/>
        </authorList>
    </citation>
    <scope>NUCLEOTIDE SEQUENCE [LARGE SCALE GENOMIC DNA]</scope>
    <source>
        <strain evidence="2 3">12-5291</strain>
    </source>
</reference>